<dbReference type="InterPro" id="IPR052179">
    <property type="entry name" value="DD-CPase-like"/>
</dbReference>
<dbReference type="SUPFAM" id="SSF55166">
    <property type="entry name" value="Hedgehog/DD-peptidase"/>
    <property type="match status" value="1"/>
</dbReference>
<dbReference type="CDD" id="cd14852">
    <property type="entry name" value="LD-carboxypeptidase"/>
    <property type="match status" value="1"/>
</dbReference>
<dbReference type="Proteomes" id="UP001209654">
    <property type="component" value="Unassembled WGS sequence"/>
</dbReference>
<dbReference type="PANTHER" id="PTHR34385">
    <property type="entry name" value="D-ALANYL-D-ALANINE CARBOXYPEPTIDASE"/>
    <property type="match status" value="1"/>
</dbReference>
<gene>
    <name evidence="3" type="ORF">AHIS1636_36930</name>
</gene>
<reference evidence="3 4" key="1">
    <citation type="journal article" date="2023" name="Int. J. Syst. Evol. Microbiol.">
        <title>Arthrobacter mangrovi sp. nov., an actinobacterium isolated from the rhizosphere of a mangrove.</title>
        <authorList>
            <person name="Hamada M."/>
            <person name="Saitou S."/>
            <person name="Enomoto N."/>
            <person name="Nanri K."/>
            <person name="Hidaka K."/>
            <person name="Miura T."/>
            <person name="Tamura T."/>
        </authorList>
    </citation>
    <scope>NUCLEOTIDE SEQUENCE [LARGE SCALE GENOMIC DNA]</scope>
    <source>
        <strain evidence="3 4">NBRC 112813</strain>
    </source>
</reference>
<organism evidence="3 4">
    <name type="scientific">Arthrobacter mangrovi</name>
    <dbReference type="NCBI Taxonomy" id="2966350"/>
    <lineage>
        <taxon>Bacteria</taxon>
        <taxon>Bacillati</taxon>
        <taxon>Actinomycetota</taxon>
        <taxon>Actinomycetes</taxon>
        <taxon>Micrococcales</taxon>
        <taxon>Micrococcaceae</taxon>
        <taxon>Arthrobacter</taxon>
    </lineage>
</organism>
<dbReference type="PANTHER" id="PTHR34385:SF1">
    <property type="entry name" value="PEPTIDOGLYCAN L-ALANYL-D-GLUTAMATE ENDOPEPTIDASE CWLK"/>
    <property type="match status" value="1"/>
</dbReference>
<evidence type="ECO:0000313" key="3">
    <source>
        <dbReference type="EMBL" id="GLB69250.1"/>
    </source>
</evidence>
<accession>A0ABQ5MZD9</accession>
<evidence type="ECO:0000313" key="4">
    <source>
        <dbReference type="Proteomes" id="UP001209654"/>
    </source>
</evidence>
<dbReference type="InterPro" id="IPR058193">
    <property type="entry name" value="VanY/YodJ_core_dom"/>
</dbReference>
<dbReference type="InterPro" id="IPR028994">
    <property type="entry name" value="Integrin_alpha_N"/>
</dbReference>
<dbReference type="EMBL" id="BRVS01000028">
    <property type="protein sequence ID" value="GLB69250.1"/>
    <property type="molecule type" value="Genomic_DNA"/>
</dbReference>
<feature type="domain" description="D-alanyl-D-alanine carboxypeptidase-like core" evidence="2">
    <location>
        <begin position="71"/>
        <end position="199"/>
    </location>
</feature>
<evidence type="ECO:0000256" key="1">
    <source>
        <dbReference type="SAM" id="SignalP"/>
    </source>
</evidence>
<protein>
    <recommendedName>
        <fullName evidence="2">D-alanyl-D-alanine carboxypeptidase-like core domain-containing protein</fullName>
    </recommendedName>
</protein>
<dbReference type="SUPFAM" id="SSF69318">
    <property type="entry name" value="Integrin alpha N-terminal domain"/>
    <property type="match status" value="1"/>
</dbReference>
<sequence>MTTAPPRRLRSLLAALATAAALVLALFAAPPAGAAEPVRDPGSSRVLVNKDHPLSPAKYTPSLVSWKGTGHRMRSDVRSKLSGLFTGAANAGHSVAVVSAYRSYTQQRDLYNYYVQTYGRAYADRISARPGYSEHQTGLAVDVGLASGSCGLAACFGDTAAGKWVAANAYKYGFIVRYPKGQEATTGYTYEPWHLRYVGVSLAAEMRSKKIPTMEHYYVLGKPSVRSYADVLAADTAGELWRYPGGAGRLHARVRIDTAYGGVRTGTTVDWNRDGTIDLLLQMKDGRLLVNYGKAGGGFQAPRQVGSGFARFDITAGDWRSADRYPGLVAKRWSDGSLFYYRNGSGAGLSAGKVFSRGWGAYRPTLLDWNQDGRQDIVAVRRTGELYVYPGNGTGALSTAASARQQIGGSGWDKVSSLTPLYGYAAAGSTGFMAKFKDGALRYYPYAAGRFGTRSQEGSGFTGYNVFR</sequence>
<dbReference type="Gene3D" id="3.30.1380.10">
    <property type="match status" value="1"/>
</dbReference>
<dbReference type="InterPro" id="IPR009045">
    <property type="entry name" value="Zn_M74/Hedgehog-like"/>
</dbReference>
<keyword evidence="4" id="KW-1185">Reference proteome</keyword>
<feature type="chain" id="PRO_5045789380" description="D-alanyl-D-alanine carboxypeptidase-like core domain-containing protein" evidence="1">
    <location>
        <begin position="35"/>
        <end position="468"/>
    </location>
</feature>
<proteinExistence type="predicted"/>
<name>A0ABQ5MZD9_9MICC</name>
<dbReference type="Pfam" id="PF02557">
    <property type="entry name" value="VanY"/>
    <property type="match status" value="1"/>
</dbReference>
<feature type="signal peptide" evidence="1">
    <location>
        <begin position="1"/>
        <end position="34"/>
    </location>
</feature>
<comment type="caution">
    <text evidence="3">The sequence shown here is derived from an EMBL/GenBank/DDBJ whole genome shotgun (WGS) entry which is preliminary data.</text>
</comment>
<evidence type="ECO:0000259" key="2">
    <source>
        <dbReference type="Pfam" id="PF02557"/>
    </source>
</evidence>
<keyword evidence="1" id="KW-0732">Signal</keyword>
<dbReference type="InterPro" id="IPR003709">
    <property type="entry name" value="VanY-like_core_dom"/>
</dbReference>
<dbReference type="RefSeq" id="WP_264797337.1">
    <property type="nucleotide sequence ID" value="NZ_BRVS01000028.1"/>
</dbReference>